<dbReference type="PROSITE" id="PS01159">
    <property type="entry name" value="WW_DOMAIN_1"/>
    <property type="match status" value="1"/>
</dbReference>
<feature type="compositionally biased region" description="Basic and acidic residues" evidence="1">
    <location>
        <begin position="199"/>
        <end position="209"/>
    </location>
</feature>
<feature type="compositionally biased region" description="Basic and acidic residues" evidence="1">
    <location>
        <begin position="99"/>
        <end position="108"/>
    </location>
</feature>
<dbReference type="GeneID" id="71982314"/>
<feature type="compositionally biased region" description="Basic residues" evidence="1">
    <location>
        <begin position="33"/>
        <end position="44"/>
    </location>
</feature>
<dbReference type="OMA" id="AYAPCES"/>
<gene>
    <name evidence="3" type="ORF">CLAFUR5_02436</name>
</gene>
<keyword evidence="4" id="KW-1185">Reference proteome</keyword>
<evidence type="ECO:0000256" key="1">
    <source>
        <dbReference type="SAM" id="MobiDB-lite"/>
    </source>
</evidence>
<dbReference type="RefSeq" id="XP_047757854.1">
    <property type="nucleotide sequence ID" value="XM_047901584.1"/>
</dbReference>
<dbReference type="AlphaFoldDB" id="A0A9Q8L9R9"/>
<dbReference type="InterPro" id="IPR036020">
    <property type="entry name" value="WW_dom_sf"/>
</dbReference>
<evidence type="ECO:0000313" key="3">
    <source>
        <dbReference type="EMBL" id="UJO13488.1"/>
    </source>
</evidence>
<accession>A0A9Q8L9R9</accession>
<feature type="region of interest" description="Disordered" evidence="1">
    <location>
        <begin position="1"/>
        <end position="124"/>
    </location>
</feature>
<proteinExistence type="predicted"/>
<dbReference type="PROSITE" id="PS50020">
    <property type="entry name" value="WW_DOMAIN_2"/>
    <property type="match status" value="1"/>
</dbReference>
<dbReference type="Proteomes" id="UP000756132">
    <property type="component" value="Chromosome 2"/>
</dbReference>
<dbReference type="SMART" id="SM00456">
    <property type="entry name" value="WW"/>
    <property type="match status" value="1"/>
</dbReference>
<reference evidence="3" key="2">
    <citation type="journal article" date="2022" name="Microb. Genom.">
        <title>A chromosome-scale genome assembly of the tomato pathogen Cladosporium fulvum reveals a compartmentalized genome architecture and the presence of a dispensable chromosome.</title>
        <authorList>
            <person name="Zaccaron A.Z."/>
            <person name="Chen L.H."/>
            <person name="Samaras A."/>
            <person name="Stergiopoulos I."/>
        </authorList>
    </citation>
    <scope>NUCLEOTIDE SEQUENCE</scope>
    <source>
        <strain evidence="3">Race5_Kim</strain>
    </source>
</reference>
<feature type="compositionally biased region" description="Acidic residues" evidence="1">
    <location>
        <begin position="13"/>
        <end position="25"/>
    </location>
</feature>
<protein>
    <recommendedName>
        <fullName evidence="2">WW domain-containing protein</fullName>
    </recommendedName>
</protein>
<dbReference type="SUPFAM" id="SSF51045">
    <property type="entry name" value="WW domain"/>
    <property type="match status" value="1"/>
</dbReference>
<feature type="domain" description="WW" evidence="2">
    <location>
        <begin position="115"/>
        <end position="148"/>
    </location>
</feature>
<sequence length="365" mass="40721">MSSPVAPTHPDYSLDDDSDFSEPEGEPYAPRKPSTRTIRRRFRHVKNEGPSITLTTPASHGNPAITEHEKTLSQKIAEPGKLNPGTWRQAMSQHRRECRARDKEEGRGKYAPPSPGDPDDWTEKKSKHGMVYYINLSAGTSTWERPEGYLNPNERFKMGMGIDDVRAELRRKRLAFEATLTSPEDELRRMFQTMSIQDNEPRDQAKVQRAEVPQSASANERPRSRSGIPKPRYYAKLQAQEVHTRENVEDTQTMAAAPHQKETPAESVPNKAPEERSFDLAYRPKACKAQKADHGDKSGAGDAKLQDMVEASLSAASDAVDARARVEDLSRKTLDGIEAAGRQVSKPRGLNAKARTWANVAGGRQ</sequence>
<organism evidence="3 4">
    <name type="scientific">Passalora fulva</name>
    <name type="common">Tomato leaf mold</name>
    <name type="synonym">Cladosporium fulvum</name>
    <dbReference type="NCBI Taxonomy" id="5499"/>
    <lineage>
        <taxon>Eukaryota</taxon>
        <taxon>Fungi</taxon>
        <taxon>Dikarya</taxon>
        <taxon>Ascomycota</taxon>
        <taxon>Pezizomycotina</taxon>
        <taxon>Dothideomycetes</taxon>
        <taxon>Dothideomycetidae</taxon>
        <taxon>Mycosphaerellales</taxon>
        <taxon>Mycosphaerellaceae</taxon>
        <taxon>Fulvia</taxon>
    </lineage>
</organism>
<dbReference type="OrthoDB" id="187617at2759"/>
<dbReference type="KEGG" id="ffu:CLAFUR5_02436"/>
<name>A0A9Q8L9R9_PASFU</name>
<dbReference type="InterPro" id="IPR001202">
    <property type="entry name" value="WW_dom"/>
</dbReference>
<reference evidence="3" key="1">
    <citation type="submission" date="2021-12" db="EMBL/GenBank/DDBJ databases">
        <authorList>
            <person name="Zaccaron A."/>
            <person name="Stergiopoulos I."/>
        </authorList>
    </citation>
    <scope>NUCLEOTIDE SEQUENCE</scope>
    <source>
        <strain evidence="3">Race5_Kim</strain>
    </source>
</reference>
<feature type="compositionally biased region" description="Polar residues" evidence="1">
    <location>
        <begin position="50"/>
        <end position="59"/>
    </location>
</feature>
<feature type="region of interest" description="Disordered" evidence="1">
    <location>
        <begin position="196"/>
        <end position="279"/>
    </location>
</feature>
<dbReference type="EMBL" id="CP090164">
    <property type="protein sequence ID" value="UJO13488.1"/>
    <property type="molecule type" value="Genomic_DNA"/>
</dbReference>
<evidence type="ECO:0000313" key="4">
    <source>
        <dbReference type="Proteomes" id="UP000756132"/>
    </source>
</evidence>
<evidence type="ECO:0000259" key="2">
    <source>
        <dbReference type="PROSITE" id="PS50020"/>
    </source>
</evidence>
<dbReference type="Pfam" id="PF00397">
    <property type="entry name" value="WW"/>
    <property type="match status" value="1"/>
</dbReference>
<dbReference type="Gene3D" id="2.20.70.10">
    <property type="match status" value="1"/>
</dbReference>
<dbReference type="CDD" id="cd00201">
    <property type="entry name" value="WW"/>
    <property type="match status" value="1"/>
</dbReference>